<evidence type="ECO:0000313" key="8">
    <source>
        <dbReference type="Proteomes" id="UP001592531"/>
    </source>
</evidence>
<dbReference type="Pfam" id="PF00501">
    <property type="entry name" value="AMP-binding"/>
    <property type="match status" value="1"/>
</dbReference>
<proteinExistence type="inferred from homology"/>
<sequence>MPEAEGCSDLVAAILAQRGRPERPGLVGAGFGYSQREVFQAACARAELLGAELLPRTGSGHPHVGLLLDNTPEYVFWLQACALVGATAVGINPTRRGPDLARDIRHTDCAVVVTEAARRPLLERLDLAVPVLDSDSADYAARIADHGDAPPPAVLPHPDTRLLLTFTSGSTGAPKAVICGQRRLGRAGDKLREMFSLTAEDTGYACMPLFHGNATMALWAPMLLSGGTVALRRTFSASHFLDDVRAFGAGYTTYVGRAVSYVLATEPRPDDADNPLRLGFGTEAGAVDAARFERRFGCRLVEGYGSSEGGCNLRQDPDAPPGAVGRTGSGPGDDLAVVDPETGAECPRSRFDAAGRLANGSEAIGELVNRTGRAGFEGYWRNPEAGAARTRDGWYWTGDLFHRDADGWFRFAGRSADWLRVDSENLAVADIENILGRWPAAEAVAVYAVPDPVAGDQVMAAIQLRGSGSTTTQGPRSAEGSHLAPESPSAHRFRSGPEPPSAAGFGSVGDAAAVAALAASLGAFLAAQPDLGTKMPPRFVRFVRTLPATATHKTAKAELRAARWNAAEGELILWRPYGGGPGTGPAAASPSEYRPLTAADAEKIRAAFAEHGRAELLRQEP</sequence>
<evidence type="ECO:0000259" key="6">
    <source>
        <dbReference type="Pfam" id="PF00501"/>
    </source>
</evidence>
<feature type="region of interest" description="Disordered" evidence="5">
    <location>
        <begin position="466"/>
        <end position="504"/>
    </location>
</feature>
<dbReference type="Proteomes" id="UP001592531">
    <property type="component" value="Unassembled WGS sequence"/>
</dbReference>
<feature type="domain" description="AMP-dependent synthetase/ligase" evidence="6">
    <location>
        <begin position="18"/>
        <end position="380"/>
    </location>
</feature>
<evidence type="ECO:0000313" key="7">
    <source>
        <dbReference type="EMBL" id="MFC1419453.1"/>
    </source>
</evidence>
<evidence type="ECO:0000256" key="3">
    <source>
        <dbReference type="ARBA" id="ARBA00022741"/>
    </source>
</evidence>
<dbReference type="InterPro" id="IPR042099">
    <property type="entry name" value="ANL_N_sf"/>
</dbReference>
<reference evidence="7 8" key="1">
    <citation type="submission" date="2024-09" db="EMBL/GenBank/DDBJ databases">
        <authorList>
            <person name="Lee S.D."/>
        </authorList>
    </citation>
    <scope>NUCLEOTIDE SEQUENCE [LARGE SCALE GENOMIC DNA]</scope>
    <source>
        <strain evidence="7 8">N8-3</strain>
    </source>
</reference>
<evidence type="ECO:0000256" key="2">
    <source>
        <dbReference type="ARBA" id="ARBA00022598"/>
    </source>
</evidence>
<keyword evidence="3" id="KW-0547">Nucleotide-binding</keyword>
<keyword evidence="2" id="KW-0436">Ligase</keyword>
<dbReference type="PROSITE" id="PS00455">
    <property type="entry name" value="AMP_BINDING"/>
    <property type="match status" value="1"/>
</dbReference>
<gene>
    <name evidence="7" type="ORF">ACEZDE_22875</name>
</gene>
<dbReference type="RefSeq" id="WP_380538782.1">
    <property type="nucleotide sequence ID" value="NZ_JBHFAB010000018.1"/>
</dbReference>
<dbReference type="InterPro" id="IPR020845">
    <property type="entry name" value="AMP-binding_CS"/>
</dbReference>
<evidence type="ECO:0000256" key="1">
    <source>
        <dbReference type="ARBA" id="ARBA00006432"/>
    </source>
</evidence>
<comment type="caution">
    <text evidence="7">The sequence shown here is derived from an EMBL/GenBank/DDBJ whole genome shotgun (WGS) entry which is preliminary data.</text>
</comment>
<dbReference type="PANTHER" id="PTHR43107:SF15">
    <property type="entry name" value="FATTY ACID TRANSPORT PROTEIN 3, ISOFORM A"/>
    <property type="match status" value="1"/>
</dbReference>
<name>A0ABV6W0L1_9ACTN</name>
<protein>
    <submittedName>
        <fullName evidence="7">AMP-binding protein</fullName>
    </submittedName>
</protein>
<accession>A0ABV6W0L1</accession>
<organism evidence="7 8">
    <name type="scientific">Streptacidiphilus cavernicola</name>
    <dbReference type="NCBI Taxonomy" id="3342716"/>
    <lineage>
        <taxon>Bacteria</taxon>
        <taxon>Bacillati</taxon>
        <taxon>Actinomycetota</taxon>
        <taxon>Actinomycetes</taxon>
        <taxon>Kitasatosporales</taxon>
        <taxon>Streptomycetaceae</taxon>
        <taxon>Streptacidiphilus</taxon>
    </lineage>
</organism>
<feature type="region of interest" description="Disordered" evidence="5">
    <location>
        <begin position="309"/>
        <end position="334"/>
    </location>
</feature>
<dbReference type="PANTHER" id="PTHR43107">
    <property type="entry name" value="LONG-CHAIN FATTY ACID TRANSPORT PROTEIN"/>
    <property type="match status" value="1"/>
</dbReference>
<dbReference type="InterPro" id="IPR045851">
    <property type="entry name" value="AMP-bd_C_sf"/>
</dbReference>
<evidence type="ECO:0000256" key="5">
    <source>
        <dbReference type="SAM" id="MobiDB-lite"/>
    </source>
</evidence>
<dbReference type="EMBL" id="JBHFAB010000018">
    <property type="protein sequence ID" value="MFC1419453.1"/>
    <property type="molecule type" value="Genomic_DNA"/>
</dbReference>
<feature type="compositionally biased region" description="Polar residues" evidence="5">
    <location>
        <begin position="466"/>
        <end position="475"/>
    </location>
</feature>
<evidence type="ECO:0000256" key="4">
    <source>
        <dbReference type="ARBA" id="ARBA00022840"/>
    </source>
</evidence>
<comment type="similarity">
    <text evidence="1">Belongs to the ATP-dependent AMP-binding enzyme family.</text>
</comment>
<dbReference type="SUPFAM" id="SSF56801">
    <property type="entry name" value="Acetyl-CoA synthetase-like"/>
    <property type="match status" value="1"/>
</dbReference>
<dbReference type="Gene3D" id="3.30.300.30">
    <property type="match status" value="1"/>
</dbReference>
<keyword evidence="8" id="KW-1185">Reference proteome</keyword>
<keyword evidence="4" id="KW-0067">ATP-binding</keyword>
<dbReference type="InterPro" id="IPR000873">
    <property type="entry name" value="AMP-dep_synth/lig_dom"/>
</dbReference>
<dbReference type="Gene3D" id="3.40.50.12780">
    <property type="entry name" value="N-terminal domain of ligase-like"/>
    <property type="match status" value="1"/>
</dbReference>